<accession>A0ABR2V6Q1</accession>
<evidence type="ECO:0000313" key="15">
    <source>
        <dbReference type="Proteomes" id="UP001408356"/>
    </source>
</evidence>
<gene>
    <name evidence="14" type="ORF">SUNI508_04895</name>
</gene>
<keyword evidence="6 11" id="KW-0479">Metal-binding</keyword>
<dbReference type="InterPro" id="IPR050819">
    <property type="entry name" value="Tripeptidyl-peptidase_I"/>
</dbReference>
<dbReference type="InterPro" id="IPR030400">
    <property type="entry name" value="Sedolisin_dom"/>
</dbReference>
<comment type="subcellular location">
    <subcellularLocation>
        <location evidence="3">Secreted</location>
        <location evidence="3">Extracellular space</location>
    </subcellularLocation>
</comment>
<feature type="binding site" evidence="11">
    <location>
        <position position="572"/>
    </location>
    <ligand>
        <name>Ca(2+)</name>
        <dbReference type="ChEBI" id="CHEBI:29108"/>
    </ligand>
</feature>
<name>A0ABR2V6Q1_9PEZI</name>
<keyword evidence="15" id="KW-1185">Reference proteome</keyword>
<dbReference type="PANTHER" id="PTHR14218">
    <property type="entry name" value="PROTEASE S8 TRIPEPTIDYL PEPTIDASE I CLN2"/>
    <property type="match status" value="1"/>
</dbReference>
<evidence type="ECO:0000256" key="9">
    <source>
        <dbReference type="ARBA" id="ARBA00022837"/>
    </source>
</evidence>
<evidence type="ECO:0000256" key="8">
    <source>
        <dbReference type="ARBA" id="ARBA00022825"/>
    </source>
</evidence>
<feature type="signal peptide" evidence="12">
    <location>
        <begin position="1"/>
        <end position="16"/>
    </location>
</feature>
<evidence type="ECO:0000256" key="4">
    <source>
        <dbReference type="ARBA" id="ARBA00012462"/>
    </source>
</evidence>
<dbReference type="SMART" id="SM00944">
    <property type="entry name" value="Pro-kuma_activ"/>
    <property type="match status" value="1"/>
</dbReference>
<keyword evidence="12" id="KW-0732">Signal</keyword>
<organism evidence="14 15">
    <name type="scientific">Seiridium unicorne</name>
    <dbReference type="NCBI Taxonomy" id="138068"/>
    <lineage>
        <taxon>Eukaryota</taxon>
        <taxon>Fungi</taxon>
        <taxon>Dikarya</taxon>
        <taxon>Ascomycota</taxon>
        <taxon>Pezizomycotina</taxon>
        <taxon>Sordariomycetes</taxon>
        <taxon>Xylariomycetidae</taxon>
        <taxon>Amphisphaeriales</taxon>
        <taxon>Sporocadaceae</taxon>
        <taxon>Seiridium</taxon>
    </lineage>
</organism>
<feature type="active site" description="Charge relay system" evidence="11">
    <location>
        <position position="287"/>
    </location>
</feature>
<keyword evidence="9 11" id="KW-0106">Calcium</keyword>
<dbReference type="PANTHER" id="PTHR14218:SF15">
    <property type="entry name" value="TRIPEPTIDYL-PEPTIDASE 1"/>
    <property type="match status" value="1"/>
</dbReference>
<dbReference type="Pfam" id="PF00082">
    <property type="entry name" value="Peptidase_S8"/>
    <property type="match status" value="1"/>
</dbReference>
<evidence type="ECO:0000256" key="3">
    <source>
        <dbReference type="ARBA" id="ARBA00004239"/>
    </source>
</evidence>
<dbReference type="SUPFAM" id="SSF52743">
    <property type="entry name" value="Subtilisin-like"/>
    <property type="match status" value="1"/>
</dbReference>
<dbReference type="InterPro" id="IPR036852">
    <property type="entry name" value="Peptidase_S8/S53_dom_sf"/>
</dbReference>
<evidence type="ECO:0000256" key="11">
    <source>
        <dbReference type="PROSITE-ProRule" id="PRU01032"/>
    </source>
</evidence>
<feature type="active site" description="Charge relay system" evidence="11">
    <location>
        <position position="283"/>
    </location>
</feature>
<dbReference type="InterPro" id="IPR000209">
    <property type="entry name" value="Peptidase_S8/S53_dom"/>
</dbReference>
<keyword evidence="5 11" id="KW-0645">Protease</keyword>
<reference evidence="14 15" key="1">
    <citation type="journal article" date="2024" name="J. Plant Pathol.">
        <title>Sequence and assembly of the genome of Seiridium unicorne, isolate CBS 538.82, causal agent of cypress canker disease.</title>
        <authorList>
            <person name="Scali E."/>
            <person name="Rocca G.D."/>
            <person name="Danti R."/>
            <person name="Garbelotto M."/>
            <person name="Barberini S."/>
            <person name="Baroncelli R."/>
            <person name="Emiliani G."/>
        </authorList>
    </citation>
    <scope>NUCLEOTIDE SEQUENCE [LARGE SCALE GENOMIC DNA]</scope>
    <source>
        <strain evidence="14 15">BM-138-508</strain>
    </source>
</reference>
<evidence type="ECO:0000256" key="10">
    <source>
        <dbReference type="ARBA" id="ARBA00023145"/>
    </source>
</evidence>
<sequence>MQGLLAALCLAAPLLAAKPEGDETLVYETATVPQGWRRVGDADESTKLQLSVALVQPRLDELKRRVAEISDIDNADFGAHLTQTQLKEYQRPDDDAASAILEWLSVAGVEDARLDSAWIRFNATIREVNALLNCTLDAYETPQNAHVYRATEYSLPSDLVPHIQFVYPLTQFIETKRRGASLDEDSNQLVARQASIPSICSGNVTPDCLLALYNITYVPPDSLSGSTLGIAGFLEEYPNQDSLHNFLLKYSPRRNESGYSADYNFTVMSINGGNDTDAGSGVEALLDTFYSIPFVEPLPVTYLSTGGRGQYVGSDGTDQSNSTSNFNEPWLDFLEALLALDDDTLPKVLSLSYTDDEQSTPQAYAIKVCDLFMQLAARGVSVLAASGDGGAYGIGSGDCLVNSGPDKGQSRFLSSFPASCPYVTSVGATGMYLPWEPTSWSSGGFSEYFESPEWQVNDTTKYISGLNGTHDGWYNASGRGVPDVTLVGVRYVLDGTFTAKGTSASTPVWASIVTLINDKRLRAGKPVLGFLNPILYSETVRTALWDVASGNIGGCSDSQRVEVGFSATEGWDPASGLGTPDFGTLLEVLG</sequence>
<feature type="binding site" evidence="11">
    <location>
        <position position="570"/>
    </location>
    <ligand>
        <name>Ca(2+)</name>
        <dbReference type="ChEBI" id="CHEBI:29108"/>
    </ligand>
</feature>
<dbReference type="CDD" id="cd04056">
    <property type="entry name" value="Peptidases_S53"/>
    <property type="match status" value="1"/>
</dbReference>
<evidence type="ECO:0000256" key="12">
    <source>
        <dbReference type="SAM" id="SignalP"/>
    </source>
</evidence>
<comment type="catalytic activity">
    <reaction evidence="1">
        <text>Release of an N-terminal tripeptide from a polypeptide.</text>
        <dbReference type="EC" id="3.4.14.10"/>
    </reaction>
</comment>
<dbReference type="InterPro" id="IPR015366">
    <property type="entry name" value="S53_propep"/>
</dbReference>
<dbReference type="EMBL" id="JARVKF010000124">
    <property type="protein sequence ID" value="KAK9422216.1"/>
    <property type="molecule type" value="Genomic_DNA"/>
</dbReference>
<dbReference type="Proteomes" id="UP001408356">
    <property type="component" value="Unassembled WGS sequence"/>
</dbReference>
<evidence type="ECO:0000259" key="13">
    <source>
        <dbReference type="PROSITE" id="PS51695"/>
    </source>
</evidence>
<feature type="chain" id="PRO_5046577247" description="tripeptidyl-peptidase II" evidence="12">
    <location>
        <begin position="17"/>
        <end position="590"/>
    </location>
</feature>
<evidence type="ECO:0000256" key="6">
    <source>
        <dbReference type="ARBA" id="ARBA00022723"/>
    </source>
</evidence>
<feature type="active site" description="Charge relay system" evidence="11">
    <location>
        <position position="503"/>
    </location>
</feature>
<dbReference type="Gene3D" id="3.40.50.200">
    <property type="entry name" value="Peptidase S8/S53 domain"/>
    <property type="match status" value="1"/>
</dbReference>
<dbReference type="SUPFAM" id="SSF54897">
    <property type="entry name" value="Protease propeptides/inhibitors"/>
    <property type="match status" value="1"/>
</dbReference>
<protein>
    <recommendedName>
        <fullName evidence="4">tripeptidyl-peptidase II</fullName>
        <ecNumber evidence="4">3.4.14.10</ecNumber>
    </recommendedName>
</protein>
<evidence type="ECO:0000256" key="2">
    <source>
        <dbReference type="ARBA" id="ARBA00002451"/>
    </source>
</evidence>
<comment type="function">
    <text evidence="2">Secreted tripeptidyl-peptidase which degrades proteins at acidic pHs and is involved in virulence.</text>
</comment>
<comment type="caution">
    <text evidence="14">The sequence shown here is derived from an EMBL/GenBank/DDBJ whole genome shotgun (WGS) entry which is preliminary data.</text>
</comment>
<dbReference type="Pfam" id="PF09286">
    <property type="entry name" value="Pro-kuma_activ"/>
    <property type="match status" value="1"/>
</dbReference>
<evidence type="ECO:0000256" key="7">
    <source>
        <dbReference type="ARBA" id="ARBA00022801"/>
    </source>
</evidence>
<proteinExistence type="predicted"/>
<keyword evidence="7 11" id="KW-0378">Hydrolase</keyword>
<comment type="cofactor">
    <cofactor evidence="11">
        <name>Ca(2+)</name>
        <dbReference type="ChEBI" id="CHEBI:29108"/>
    </cofactor>
    <text evidence="11">Binds 1 Ca(2+) ion per subunit.</text>
</comment>
<dbReference type="CDD" id="cd11377">
    <property type="entry name" value="Pro-peptidase_S53"/>
    <property type="match status" value="1"/>
</dbReference>
<feature type="domain" description="Peptidase S53" evidence="13">
    <location>
        <begin position="203"/>
        <end position="590"/>
    </location>
</feature>
<feature type="binding site" evidence="11">
    <location>
        <position position="547"/>
    </location>
    <ligand>
        <name>Ca(2+)</name>
        <dbReference type="ChEBI" id="CHEBI:29108"/>
    </ligand>
</feature>
<dbReference type="EC" id="3.4.14.10" evidence="4"/>
<keyword evidence="8 11" id="KW-0720">Serine protease</keyword>
<feature type="binding site" evidence="11">
    <location>
        <position position="546"/>
    </location>
    <ligand>
        <name>Ca(2+)</name>
        <dbReference type="ChEBI" id="CHEBI:29108"/>
    </ligand>
</feature>
<evidence type="ECO:0000256" key="1">
    <source>
        <dbReference type="ARBA" id="ARBA00001910"/>
    </source>
</evidence>
<evidence type="ECO:0000256" key="5">
    <source>
        <dbReference type="ARBA" id="ARBA00022670"/>
    </source>
</evidence>
<dbReference type="PROSITE" id="PS51695">
    <property type="entry name" value="SEDOLISIN"/>
    <property type="match status" value="1"/>
</dbReference>
<keyword evidence="10" id="KW-0865">Zymogen</keyword>
<evidence type="ECO:0000313" key="14">
    <source>
        <dbReference type="EMBL" id="KAK9422216.1"/>
    </source>
</evidence>